<keyword evidence="3" id="KW-1185">Reference proteome</keyword>
<gene>
    <name evidence="2" type="ORF">HOLleu_30569</name>
</gene>
<reference evidence="2" key="1">
    <citation type="submission" date="2021-10" db="EMBL/GenBank/DDBJ databases">
        <title>Tropical sea cucumber genome reveals ecological adaptation and Cuvierian tubules defense mechanism.</title>
        <authorList>
            <person name="Chen T."/>
        </authorList>
    </citation>
    <scope>NUCLEOTIDE SEQUENCE</scope>
    <source>
        <strain evidence="2">Nanhai2018</strain>
        <tissue evidence="2">Muscle</tissue>
    </source>
</reference>
<feature type="signal peptide" evidence="1">
    <location>
        <begin position="1"/>
        <end position="24"/>
    </location>
</feature>
<evidence type="ECO:0000313" key="2">
    <source>
        <dbReference type="EMBL" id="KAJ8028361.1"/>
    </source>
</evidence>
<proteinExistence type="predicted"/>
<keyword evidence="1" id="KW-0732">Signal</keyword>
<accession>A0A9Q1BKL4</accession>
<organism evidence="2 3">
    <name type="scientific">Holothuria leucospilota</name>
    <name type="common">Black long sea cucumber</name>
    <name type="synonym">Mertensiothuria leucospilota</name>
    <dbReference type="NCBI Taxonomy" id="206669"/>
    <lineage>
        <taxon>Eukaryota</taxon>
        <taxon>Metazoa</taxon>
        <taxon>Echinodermata</taxon>
        <taxon>Eleutherozoa</taxon>
        <taxon>Echinozoa</taxon>
        <taxon>Holothuroidea</taxon>
        <taxon>Aspidochirotacea</taxon>
        <taxon>Aspidochirotida</taxon>
        <taxon>Holothuriidae</taxon>
        <taxon>Holothuria</taxon>
    </lineage>
</organism>
<sequence length="196" mass="21227">MSIRLAVAGSLLVLLVSLFGDAGAQSCNPWHCRCEIRRDCPSIASDPVTHFDLMDDEFARIIRGQRAGRNPDVFCRNRCLNLLKSYLCTPYDFSIRDRPDGVILDLANLIGHHRICQGVPESAMNCVFTLRHGTNCGTSSINIGTTGCLAIDVNMGAAPTIIFNFADEGNSGSTPSYLGGTLDLTMLVTEMITIGN</sequence>
<evidence type="ECO:0000256" key="1">
    <source>
        <dbReference type="SAM" id="SignalP"/>
    </source>
</evidence>
<name>A0A9Q1BKL4_HOLLE</name>
<dbReference type="EMBL" id="JAIZAY010000015">
    <property type="protein sequence ID" value="KAJ8028361.1"/>
    <property type="molecule type" value="Genomic_DNA"/>
</dbReference>
<dbReference type="AlphaFoldDB" id="A0A9Q1BKL4"/>
<feature type="chain" id="PRO_5040308451" evidence="1">
    <location>
        <begin position="25"/>
        <end position="196"/>
    </location>
</feature>
<comment type="caution">
    <text evidence="2">The sequence shown here is derived from an EMBL/GenBank/DDBJ whole genome shotgun (WGS) entry which is preliminary data.</text>
</comment>
<evidence type="ECO:0000313" key="3">
    <source>
        <dbReference type="Proteomes" id="UP001152320"/>
    </source>
</evidence>
<protein>
    <submittedName>
        <fullName evidence="2">Uncharacterized protein</fullName>
    </submittedName>
</protein>
<dbReference type="Proteomes" id="UP001152320">
    <property type="component" value="Chromosome 15"/>
</dbReference>